<dbReference type="GO" id="GO:0003887">
    <property type="term" value="F:DNA-directed DNA polymerase activity"/>
    <property type="evidence" value="ECO:0007669"/>
    <property type="project" value="UniProtKB-KW"/>
</dbReference>
<protein>
    <recommendedName>
        <fullName evidence="3">DNA polymerase III subunit alpha</fullName>
        <ecNumber evidence="2">2.7.7.7</ecNumber>
    </recommendedName>
</protein>
<dbReference type="Gene3D" id="1.10.10.1600">
    <property type="entry name" value="Bacterial DNA polymerase III alpha subunit, thumb domain"/>
    <property type="match status" value="1"/>
</dbReference>
<dbReference type="EMBL" id="WNDQ01000031">
    <property type="protein sequence ID" value="KAF1020704.1"/>
    <property type="molecule type" value="Genomic_DNA"/>
</dbReference>
<comment type="subcellular location">
    <subcellularLocation>
        <location evidence="1">Cytoplasm</location>
    </subcellularLocation>
</comment>
<evidence type="ECO:0000256" key="5">
    <source>
        <dbReference type="ARBA" id="ARBA00022679"/>
    </source>
</evidence>
<evidence type="ECO:0000313" key="12">
    <source>
        <dbReference type="Proteomes" id="UP000461670"/>
    </source>
</evidence>
<feature type="domain" description="Polymerase/histidinol phosphatase N-terminal" evidence="10">
    <location>
        <begin position="3"/>
        <end position="70"/>
    </location>
</feature>
<dbReference type="InterPro" id="IPR049821">
    <property type="entry name" value="PolIIIA_DnaE1_PHP"/>
</dbReference>
<evidence type="ECO:0000256" key="7">
    <source>
        <dbReference type="ARBA" id="ARBA00022705"/>
    </source>
</evidence>
<dbReference type="NCBIfam" id="TIGR00594">
    <property type="entry name" value="polc"/>
    <property type="match status" value="1"/>
</dbReference>
<dbReference type="InterPro" id="IPR040982">
    <property type="entry name" value="DNA_pol3_finger"/>
</dbReference>
<dbReference type="GO" id="GO:0006260">
    <property type="term" value="P:DNA replication"/>
    <property type="evidence" value="ECO:0007669"/>
    <property type="project" value="UniProtKB-KW"/>
</dbReference>
<comment type="catalytic activity">
    <reaction evidence="9">
        <text>DNA(n) + a 2'-deoxyribonucleoside 5'-triphosphate = DNA(n+1) + diphosphate</text>
        <dbReference type="Rhea" id="RHEA:22508"/>
        <dbReference type="Rhea" id="RHEA-COMP:17339"/>
        <dbReference type="Rhea" id="RHEA-COMP:17340"/>
        <dbReference type="ChEBI" id="CHEBI:33019"/>
        <dbReference type="ChEBI" id="CHEBI:61560"/>
        <dbReference type="ChEBI" id="CHEBI:173112"/>
        <dbReference type="EC" id="2.7.7.7"/>
    </reaction>
</comment>
<dbReference type="InterPro" id="IPR004805">
    <property type="entry name" value="DnaE2/DnaE/PolC"/>
</dbReference>
<dbReference type="CDD" id="cd07433">
    <property type="entry name" value="PHP_PolIIIA_DnaE1"/>
    <property type="match status" value="1"/>
</dbReference>
<dbReference type="NCBIfam" id="NF004226">
    <property type="entry name" value="PRK05673.1"/>
    <property type="match status" value="1"/>
</dbReference>
<dbReference type="Proteomes" id="UP000461670">
    <property type="component" value="Unassembled WGS sequence"/>
</dbReference>
<accession>A0A7V8FN66</accession>
<evidence type="ECO:0000256" key="1">
    <source>
        <dbReference type="ARBA" id="ARBA00004496"/>
    </source>
</evidence>
<dbReference type="CDD" id="cd04485">
    <property type="entry name" value="DnaE_OBF"/>
    <property type="match status" value="1"/>
</dbReference>
<dbReference type="Pfam" id="PF02811">
    <property type="entry name" value="PHP"/>
    <property type="match status" value="1"/>
</dbReference>
<keyword evidence="4" id="KW-0963">Cytoplasm</keyword>
<dbReference type="PANTHER" id="PTHR32294:SF0">
    <property type="entry name" value="DNA POLYMERASE III SUBUNIT ALPHA"/>
    <property type="match status" value="1"/>
</dbReference>
<gene>
    <name evidence="11" type="primary">dnaE</name>
    <name evidence="11" type="ORF">GAK30_02307</name>
</gene>
<dbReference type="Gene3D" id="3.20.20.140">
    <property type="entry name" value="Metal-dependent hydrolases"/>
    <property type="match status" value="1"/>
</dbReference>
<comment type="caution">
    <text evidence="11">The sequence shown here is derived from an EMBL/GenBank/DDBJ whole genome shotgun (WGS) entry which is preliminary data.</text>
</comment>
<evidence type="ECO:0000259" key="10">
    <source>
        <dbReference type="SMART" id="SM00481"/>
    </source>
</evidence>
<dbReference type="Pfam" id="PF17657">
    <property type="entry name" value="DNA_pol3_finger"/>
    <property type="match status" value="1"/>
</dbReference>
<evidence type="ECO:0000256" key="8">
    <source>
        <dbReference type="ARBA" id="ARBA00022932"/>
    </source>
</evidence>
<dbReference type="SUPFAM" id="SSF89550">
    <property type="entry name" value="PHP domain-like"/>
    <property type="match status" value="1"/>
</dbReference>
<dbReference type="InterPro" id="IPR011708">
    <property type="entry name" value="DNA_pol3_alpha_NTPase_dom"/>
</dbReference>
<dbReference type="Gene3D" id="1.10.150.870">
    <property type="match status" value="1"/>
</dbReference>
<dbReference type="InterPro" id="IPR003141">
    <property type="entry name" value="Pol/His_phosphatase_N"/>
</dbReference>
<keyword evidence="7" id="KW-0235">DNA replication</keyword>
<dbReference type="Pfam" id="PF01336">
    <property type="entry name" value="tRNA_anti-codon"/>
    <property type="match status" value="1"/>
</dbReference>
<sequence length="1179" mass="131032">MFTHLRLHTEFSVVDGTTRIGDVMKMAAKDGQPAVAITDLNNMFGAVKFYKKGRGAGVKPILGAEVQLEPLEGAAQGSRMVLLVQSHQGYLNLSELLARAWTRNVLRDQAYVTYEWLRELGEGLILLSGAQAGPVGQALLRGDTSGARDLALQLAGWFPHRFYLEVQRAGRPEDDGQVRATAQLAARNNLPLVATHPVQFARRDDFEAHETRVCISEGEVLGNAKRVRRFTREQYFKSQAEMQALFADLPSAIANTAEIAKRCNLSLVLGKPQLPDYPTPDGLSIADYFKKASYEGLEERLALLYPDLAKRDAERPRYVERLEFELNTILQMGFPGYFLIVGDFIQWAKKNGCPVGPGRGSGAGSLVAYSLKITDLDPLQYNLLFERFLNPERVSMPDFDIDFCQSNRDRVIEYVKDKYGKNAVSQIATFGTMAARAAIRDVGRAMDMSYGFCDGISKLIPNKPGMHVTLQYPPKEKIDGDKNNYAIEMEPLLAERLEKEEEVKLLIEMAQKLEGMTRNIGMHAGGVLIAPGKLTDFCPLYQQPGSESAVSQYDKDDVEDVGLVKFDFLGLATLTILEIAREFIMARHKGQENFSFEAIPLDDAATYKLFQKGHTEAVFQFESVGMQRMLTDALPSRLEDLIALNALYRPGPMDLIPTFVARKHGREEVEYPHPLVESVLSETYGIMVYQEQVMQTAQVLGGYSLGGADMLRRAMGKKKPEEMAKHREIFRKGAAEKNISQDKADEVFDLMEKFAGYGFNKSHAAAYSLLAYHTAWLKVHYTAEFYCGNMTVEMDNTDKLKVLYADATQKFGISFEPPDVNRGNYRFEPVSDKVIRYGLGAVKGTGQQAVEAIIAARAGQGGGAAGDKSGPFTSLFDFTNRIDRRLVNKRTVEALIKAGAFDGIELNRASLLASLDLAWDYAISQEANTNQGGLFDMLDDAVGSSTQAPPLIDALPWGVKERLMHEKTAVGFYLSGHLFDEVEREARQFVRRKIEDLADSREPQMITGIITDMRVINGNRGNLAIFKLDDKSGTVECTADEAVINAYRDLLKDDEFVVITGKAQPDRFSGGGALRVSVQQLWDLPTARCRFGKFLRVAVNGANLDVTRLVREFPPLREVSEQGELVRGLPVRLAICRNGAKVELHLGEQARFYPTDAALASWMAQADQRLAEVVYDVTG</sequence>
<dbReference type="InterPro" id="IPR016195">
    <property type="entry name" value="Pol/histidinol_Pase-like"/>
</dbReference>
<evidence type="ECO:0000313" key="11">
    <source>
        <dbReference type="EMBL" id="KAF1020704.1"/>
    </source>
</evidence>
<evidence type="ECO:0000256" key="4">
    <source>
        <dbReference type="ARBA" id="ARBA00022490"/>
    </source>
</evidence>
<dbReference type="GO" id="GO:0008408">
    <property type="term" value="F:3'-5' exonuclease activity"/>
    <property type="evidence" value="ECO:0007669"/>
    <property type="project" value="InterPro"/>
</dbReference>
<reference evidence="12" key="1">
    <citation type="journal article" date="2020" name="MBio">
        <title>Horizontal gene transfer to a defensive symbiont with a reduced genome amongst a multipartite beetle microbiome.</title>
        <authorList>
            <person name="Waterworth S.C."/>
            <person name="Florez L.V."/>
            <person name="Rees E.R."/>
            <person name="Hertweck C."/>
            <person name="Kaltenpoth M."/>
            <person name="Kwan J.C."/>
        </authorList>
    </citation>
    <scope>NUCLEOTIDE SEQUENCE [LARGE SCALE GENOMIC DNA]</scope>
</reference>
<dbReference type="PANTHER" id="PTHR32294">
    <property type="entry name" value="DNA POLYMERASE III SUBUNIT ALPHA"/>
    <property type="match status" value="1"/>
</dbReference>
<dbReference type="InterPro" id="IPR041931">
    <property type="entry name" value="DNA_pol3_alpha_thumb_dom"/>
</dbReference>
<name>A0A7V8FN66_9BURK</name>
<keyword evidence="8" id="KW-0239">DNA-directed DNA polymerase</keyword>
<evidence type="ECO:0000256" key="6">
    <source>
        <dbReference type="ARBA" id="ARBA00022695"/>
    </source>
</evidence>
<dbReference type="InterPro" id="IPR029460">
    <property type="entry name" value="DNAPol_HHH"/>
</dbReference>
<dbReference type="InterPro" id="IPR004013">
    <property type="entry name" value="PHP_dom"/>
</dbReference>
<dbReference type="Pfam" id="PF14579">
    <property type="entry name" value="HHH_6"/>
    <property type="match status" value="1"/>
</dbReference>
<dbReference type="Pfam" id="PF07733">
    <property type="entry name" value="DNA_pol3_alpha"/>
    <property type="match status" value="1"/>
</dbReference>
<dbReference type="GO" id="GO:0003676">
    <property type="term" value="F:nucleic acid binding"/>
    <property type="evidence" value="ECO:0007669"/>
    <property type="project" value="InterPro"/>
</dbReference>
<dbReference type="EC" id="2.7.7.7" evidence="2"/>
<dbReference type="GO" id="GO:0005737">
    <property type="term" value="C:cytoplasm"/>
    <property type="evidence" value="ECO:0007669"/>
    <property type="project" value="UniProtKB-SubCell"/>
</dbReference>
<keyword evidence="5" id="KW-0808">Transferase</keyword>
<proteinExistence type="predicted"/>
<dbReference type="SMART" id="SM00481">
    <property type="entry name" value="POLIIIAc"/>
    <property type="match status" value="1"/>
</dbReference>
<organism evidence="11 12">
    <name type="scientific">Paracidovorax wautersii</name>
    <dbReference type="NCBI Taxonomy" id="1177982"/>
    <lineage>
        <taxon>Bacteria</taxon>
        <taxon>Pseudomonadati</taxon>
        <taxon>Pseudomonadota</taxon>
        <taxon>Betaproteobacteria</taxon>
        <taxon>Burkholderiales</taxon>
        <taxon>Comamonadaceae</taxon>
        <taxon>Paracidovorax</taxon>
    </lineage>
</organism>
<dbReference type="AlphaFoldDB" id="A0A7V8FN66"/>
<dbReference type="InterPro" id="IPR004365">
    <property type="entry name" value="NA-bd_OB_tRNA"/>
</dbReference>
<keyword evidence="6" id="KW-0548">Nucleotidyltransferase</keyword>
<evidence type="ECO:0000256" key="2">
    <source>
        <dbReference type="ARBA" id="ARBA00012417"/>
    </source>
</evidence>
<evidence type="ECO:0000256" key="9">
    <source>
        <dbReference type="ARBA" id="ARBA00049244"/>
    </source>
</evidence>
<evidence type="ECO:0000256" key="3">
    <source>
        <dbReference type="ARBA" id="ARBA00019114"/>
    </source>
</evidence>